<dbReference type="InterPro" id="IPR002371">
    <property type="entry name" value="FlgK"/>
</dbReference>
<dbReference type="NCBIfam" id="TIGR02492">
    <property type="entry name" value="flgK_ends"/>
    <property type="match status" value="1"/>
</dbReference>
<keyword evidence="6" id="KW-0975">Bacterial flagellum</keyword>
<evidence type="ECO:0000259" key="8">
    <source>
        <dbReference type="Pfam" id="PF06429"/>
    </source>
</evidence>
<dbReference type="Pfam" id="PF22638">
    <property type="entry name" value="FlgK_D1"/>
    <property type="match status" value="1"/>
</dbReference>
<evidence type="ECO:0000313" key="10">
    <source>
        <dbReference type="EMBL" id="BCA29351.1"/>
    </source>
</evidence>
<dbReference type="GeneID" id="57398546"/>
<dbReference type="Pfam" id="PF06429">
    <property type="entry name" value="Flg_bbr_C"/>
    <property type="match status" value="1"/>
</dbReference>
<feature type="chain" id="PRO_5025460530" description="Flagellar hook-associated protein 1" evidence="7">
    <location>
        <begin position="21"/>
        <end position="454"/>
    </location>
</feature>
<dbReference type="InterPro" id="IPR010930">
    <property type="entry name" value="Flg_bb/hook_C_dom"/>
</dbReference>
<dbReference type="GO" id="GO:0009424">
    <property type="term" value="C:bacterial-type flagellum hook"/>
    <property type="evidence" value="ECO:0007669"/>
    <property type="project" value="InterPro"/>
</dbReference>
<organism evidence="10 11">
    <name type="scientific">Metapseudomonas otitidis</name>
    <dbReference type="NCBI Taxonomy" id="319939"/>
    <lineage>
        <taxon>Bacteria</taxon>
        <taxon>Pseudomonadati</taxon>
        <taxon>Pseudomonadota</taxon>
        <taxon>Gammaproteobacteria</taxon>
        <taxon>Pseudomonadales</taxon>
        <taxon>Pseudomonadaceae</taxon>
        <taxon>Metapseudomonas</taxon>
    </lineage>
</organism>
<dbReference type="Proteomes" id="UP000501237">
    <property type="component" value="Chromosome"/>
</dbReference>
<dbReference type="PANTHER" id="PTHR30033">
    <property type="entry name" value="FLAGELLAR HOOK-ASSOCIATED PROTEIN 1"/>
    <property type="match status" value="1"/>
</dbReference>
<keyword evidence="7" id="KW-0732">Signal</keyword>
<dbReference type="PANTHER" id="PTHR30033:SF1">
    <property type="entry name" value="FLAGELLAR HOOK-ASSOCIATED PROTEIN 1"/>
    <property type="match status" value="1"/>
</dbReference>
<sequence length="454" mass="47982">MSLISQIALTGLQASQIALAATAQNTANRNTAGYSRLDPVLQSRVGQGTSPGAGVDVAAIRRIADAFQNRQLWRAGAEQQLQAGARPYFQAVESLLAGEGSNISKGLDQFFAAVSEASATPSSQALRQQLLTEAGNLAQRFNSLSNGLQAQLDGLAAQREAVVVGINALTANLALMNRRITEAKAVGGDIATLQDHRDEMVKALGQHVRLQVRESAEGAYDIALDSGQPLVIGGTSSRLEVVRDGDGRQRIELQFATTRAGLSPNGLGGTLGALQTSETQLLRPKQALLREMAGAFASRVNDVLTTGYDRNGDPGQPLFRHQPGSISQLLVLTGITPDQLAFSDTPGETGNNRTLLALFEVRRQPVQLGGSSTTFNEAYAGLLGQVASASRQNQDDLAAAIQVTRQAQALRDGTSAVNDDEEAANLIAYQQAYQANMKVIATANTLFDAMLASF</sequence>
<evidence type="ECO:0000259" key="9">
    <source>
        <dbReference type="Pfam" id="PF22638"/>
    </source>
</evidence>
<dbReference type="AlphaFoldDB" id="A0A679GE63"/>
<name>A0A679GE63_9GAMM</name>
<keyword evidence="10" id="KW-0282">Flagellum</keyword>
<dbReference type="GO" id="GO:0044780">
    <property type="term" value="P:bacterial-type flagellum assembly"/>
    <property type="evidence" value="ECO:0007669"/>
    <property type="project" value="InterPro"/>
</dbReference>
<keyword evidence="10" id="KW-0969">Cilium</keyword>
<keyword evidence="5" id="KW-0964">Secreted</keyword>
<dbReference type="SUPFAM" id="SSF64518">
    <property type="entry name" value="Phase 1 flagellin"/>
    <property type="match status" value="1"/>
</dbReference>
<evidence type="ECO:0000256" key="7">
    <source>
        <dbReference type="SAM" id="SignalP"/>
    </source>
</evidence>
<dbReference type="GO" id="GO:0005198">
    <property type="term" value="F:structural molecule activity"/>
    <property type="evidence" value="ECO:0007669"/>
    <property type="project" value="InterPro"/>
</dbReference>
<feature type="domain" description="Flagellar hook-associated protein FlgK helical" evidence="9">
    <location>
        <begin position="90"/>
        <end position="319"/>
    </location>
</feature>
<feature type="signal peptide" evidence="7">
    <location>
        <begin position="1"/>
        <end position="20"/>
    </location>
</feature>
<keyword evidence="10" id="KW-0966">Cell projection</keyword>
<feature type="domain" description="Flagellar basal-body/hook protein C-terminal" evidence="8">
    <location>
        <begin position="414"/>
        <end position="451"/>
    </location>
</feature>
<protein>
    <recommendedName>
        <fullName evidence="4">Flagellar hook-associated protein 1</fullName>
    </recommendedName>
</protein>
<gene>
    <name evidence="10" type="primary">flgK_1</name>
    <name evidence="10" type="ORF">PtoMrB4_33280</name>
</gene>
<dbReference type="InterPro" id="IPR053927">
    <property type="entry name" value="FlgK_helical"/>
</dbReference>
<comment type="subcellular location">
    <subcellularLocation>
        <location evidence="1">Bacterial flagellum</location>
    </subcellularLocation>
    <subcellularLocation>
        <location evidence="2">Secreted</location>
    </subcellularLocation>
</comment>
<evidence type="ECO:0000313" key="11">
    <source>
        <dbReference type="Proteomes" id="UP000501237"/>
    </source>
</evidence>
<evidence type="ECO:0000256" key="1">
    <source>
        <dbReference type="ARBA" id="ARBA00004365"/>
    </source>
</evidence>
<dbReference type="EMBL" id="AP022642">
    <property type="protein sequence ID" value="BCA29351.1"/>
    <property type="molecule type" value="Genomic_DNA"/>
</dbReference>
<evidence type="ECO:0000256" key="3">
    <source>
        <dbReference type="ARBA" id="ARBA00009677"/>
    </source>
</evidence>
<evidence type="ECO:0000256" key="5">
    <source>
        <dbReference type="ARBA" id="ARBA00022525"/>
    </source>
</evidence>
<dbReference type="RefSeq" id="WP_172433971.1">
    <property type="nucleotide sequence ID" value="NZ_AP022642.1"/>
</dbReference>
<dbReference type="GO" id="GO:0005576">
    <property type="term" value="C:extracellular region"/>
    <property type="evidence" value="ECO:0007669"/>
    <property type="project" value="UniProtKB-SubCell"/>
</dbReference>
<reference evidence="10 11" key="1">
    <citation type="journal article" date="2020" name="Microbiol. Resour. Announc.">
        <title>Complete genome sequence of Pseudomonas otitidis strain MrB4, isolated from Lake Biwa in Japan.</title>
        <authorList>
            <person name="Miyazaki K."/>
            <person name="Hase E."/>
            <person name="Maruya T."/>
        </authorList>
    </citation>
    <scope>NUCLEOTIDE SEQUENCE [LARGE SCALE GENOMIC DNA]</scope>
    <source>
        <strain evidence="10 11">MrB4</strain>
    </source>
</reference>
<evidence type="ECO:0000256" key="2">
    <source>
        <dbReference type="ARBA" id="ARBA00004613"/>
    </source>
</evidence>
<evidence type="ECO:0000256" key="6">
    <source>
        <dbReference type="ARBA" id="ARBA00023143"/>
    </source>
</evidence>
<accession>A0A679GE63</accession>
<proteinExistence type="inferred from homology"/>
<evidence type="ECO:0000256" key="4">
    <source>
        <dbReference type="ARBA" id="ARBA00016244"/>
    </source>
</evidence>
<comment type="similarity">
    <text evidence="3">Belongs to the flagella basal body rod proteins family.</text>
</comment>
<dbReference type="KEGG" id="poj:PtoMrB4_33280"/>